<organism evidence="1 2">
    <name type="scientific">Zarea fungicola</name>
    <dbReference type="NCBI Taxonomy" id="93591"/>
    <lineage>
        <taxon>Eukaryota</taxon>
        <taxon>Fungi</taxon>
        <taxon>Dikarya</taxon>
        <taxon>Ascomycota</taxon>
        <taxon>Pezizomycotina</taxon>
        <taxon>Sordariomycetes</taxon>
        <taxon>Hypocreomycetidae</taxon>
        <taxon>Hypocreales</taxon>
        <taxon>Cordycipitaceae</taxon>
        <taxon>Zarea</taxon>
    </lineage>
</organism>
<accession>A0ACC1MPM9</accession>
<reference evidence="1" key="1">
    <citation type="submission" date="2022-08" db="EMBL/GenBank/DDBJ databases">
        <title>Genome Sequence of Lecanicillium fungicola.</title>
        <authorList>
            <person name="Buettner E."/>
        </authorList>
    </citation>
    <scope>NUCLEOTIDE SEQUENCE</scope>
    <source>
        <strain evidence="1">Babe33</strain>
    </source>
</reference>
<gene>
    <name evidence="1" type="ORF">NQ176_g9074</name>
</gene>
<protein>
    <submittedName>
        <fullName evidence="1">Uncharacterized protein</fullName>
    </submittedName>
</protein>
<sequence>MPVVYGMPGSNDATAAQHGVPNASKPYRDDDIEDTDASFPRDGSSPPETVGKDEAVDDATEMHRRASVVEALARSYSRASGGADHNPFLAGPDSPLNPNSENFSGREWAKAVVELVSQEGSSFRSAGVCFQNLNVHGFGTATDYQKDVANVWLDLAHQIKSIVSSNKQRIDILRNFDGIVKQGEMLVVLGPPGSGCSTLLKTISGEMNGIYTGEDAYLNYQGISDKEMHTHHRGEAIYTAEVDVHFPQLSVGDTLTFAARARQPRQLPQGLNRNEFANHLREVVMAMFGISHTVNTRVGNEYVRGVSGGERKRVTIAEAALSGAPLQCWDNSTRGLDSANAIEFVKTLRLQTELFKSTAVVSIYQSPQSAYDLFDKATVLYEGRQIYFGHIDEAKQYFIDLGFECPPRQTTPDFLTSMTSTLERVIRPGFEGKTPRTPDEFATAWKNSANYRALQAEIEQYKQDHPINGPDAEAFRASKQMQQAKGQRKKSPFTLSYTQQIQLCLWRGWKRLAGDPSITVGMLIGNFAMALIIGSVFYNLQKNSSSFFQRGSLLFFACLMNAFASALEILTLYAQRPIVEKHTRYAFYHPSAEAISSMLCDLPYKIVNGVVFNLVIYFLTNLRREPGPFFFFLLISYATVLVMSMIFRFIGSATRSLFQALVPAALLILALVIFTGFVLPTRYMLGWCRWIGYINPLSYAFEALVVNEFHNR</sequence>
<evidence type="ECO:0000313" key="1">
    <source>
        <dbReference type="EMBL" id="KAJ2968653.1"/>
    </source>
</evidence>
<comment type="caution">
    <text evidence="1">The sequence shown here is derived from an EMBL/GenBank/DDBJ whole genome shotgun (WGS) entry which is preliminary data.</text>
</comment>
<name>A0ACC1MPM9_9HYPO</name>
<keyword evidence="2" id="KW-1185">Reference proteome</keyword>
<evidence type="ECO:0000313" key="2">
    <source>
        <dbReference type="Proteomes" id="UP001143910"/>
    </source>
</evidence>
<dbReference type="EMBL" id="JANJQO010001938">
    <property type="protein sequence ID" value="KAJ2968653.1"/>
    <property type="molecule type" value="Genomic_DNA"/>
</dbReference>
<proteinExistence type="predicted"/>
<dbReference type="Proteomes" id="UP001143910">
    <property type="component" value="Unassembled WGS sequence"/>
</dbReference>